<sequence length="428" mass="47805">MASTTGRFVACGQSVTAAASGPIFVTMSSRADWSLELQLEATQKEAVHPDVQNAIAQAIVYMHSGKSRRRRGGRALVERLEVARLRASEENEWHVVRLLQDALDYATGRILNPDFEERYRLFQDGGRSDHRRDFVSGVFFGMQEFVRGASRKFLEDNESASAQELLAHLTSVVADGKFLDAPEDRPGRYRLVRGRAELALWLERVLRDRIDIEDPSAKVGNLVRTPAVLELLAGDVDGQSILLAAEMKRRAESVTQIRAICESDLATERDLQRVLEKQAWIFGGRFVGAVGRRRLVPGDEVDIPLVRGDGSLQIVELKRSRAIRAIVKRHRGSLVPTSEVHDAVAQAVNYLVGLDENRSRIREEFGIETRRASALVLIGHPACHSDVPEGEVNETLRTLNSHLNRVEVMTYKELVDNASRSLTEAPLY</sequence>
<dbReference type="EMBL" id="RKHY01000001">
    <property type="protein sequence ID" value="ROS38934.1"/>
    <property type="molecule type" value="Genomic_DNA"/>
</dbReference>
<proteinExistence type="predicted"/>
<evidence type="ECO:0000313" key="3">
    <source>
        <dbReference type="Proteomes" id="UP000274843"/>
    </source>
</evidence>
<evidence type="ECO:0000313" key="2">
    <source>
        <dbReference type="EMBL" id="ROS38934.1"/>
    </source>
</evidence>
<dbReference type="Proteomes" id="UP000274843">
    <property type="component" value="Unassembled WGS sequence"/>
</dbReference>
<accession>A0A3N2GQP5</accession>
<reference evidence="2 3" key="1">
    <citation type="submission" date="2018-11" db="EMBL/GenBank/DDBJ databases">
        <title>Sequencing the genomes of 1000 actinobacteria strains.</title>
        <authorList>
            <person name="Klenk H.-P."/>
        </authorList>
    </citation>
    <scope>NUCLEOTIDE SEQUENCE [LARGE SCALE GENOMIC DNA]</scope>
    <source>
        <strain evidence="2 3">DSM 44348</strain>
    </source>
</reference>
<name>A0A3N2GQP5_9PSEU</name>
<feature type="domain" description="Shedu protein SduA C-terminal" evidence="1">
    <location>
        <begin position="267"/>
        <end position="414"/>
    </location>
</feature>
<gene>
    <name evidence="2" type="ORF">EDD35_1224</name>
</gene>
<comment type="caution">
    <text evidence="2">The sequence shown here is derived from an EMBL/GenBank/DDBJ whole genome shotgun (WGS) entry which is preliminary data.</text>
</comment>
<protein>
    <submittedName>
        <fullName evidence="2">Uncharacterized protein DUF4263</fullName>
    </submittedName>
</protein>
<dbReference type="Pfam" id="PF14082">
    <property type="entry name" value="SduA_C"/>
    <property type="match status" value="1"/>
</dbReference>
<evidence type="ECO:0000259" key="1">
    <source>
        <dbReference type="Pfam" id="PF14082"/>
    </source>
</evidence>
<dbReference type="AlphaFoldDB" id="A0A3N2GQP5"/>
<dbReference type="InterPro" id="IPR025359">
    <property type="entry name" value="SduA_C"/>
</dbReference>
<keyword evidence="3" id="KW-1185">Reference proteome</keyword>
<organism evidence="2 3">
    <name type="scientific">Amycolatopsis thermoflava</name>
    <dbReference type="NCBI Taxonomy" id="84480"/>
    <lineage>
        <taxon>Bacteria</taxon>
        <taxon>Bacillati</taxon>
        <taxon>Actinomycetota</taxon>
        <taxon>Actinomycetes</taxon>
        <taxon>Pseudonocardiales</taxon>
        <taxon>Pseudonocardiaceae</taxon>
        <taxon>Amycolatopsis</taxon>
        <taxon>Amycolatopsis methanolica group</taxon>
    </lineage>
</organism>